<evidence type="ECO:0000313" key="15">
    <source>
        <dbReference type="EMBL" id="MFC3106827.1"/>
    </source>
</evidence>
<evidence type="ECO:0000256" key="4">
    <source>
        <dbReference type="ARBA" id="ARBA00012971"/>
    </source>
</evidence>
<evidence type="ECO:0000256" key="5">
    <source>
        <dbReference type="ARBA" id="ARBA00022679"/>
    </source>
</evidence>
<dbReference type="Pfam" id="PF02776">
    <property type="entry name" value="TPP_enzyme_N"/>
    <property type="match status" value="1"/>
</dbReference>
<organism evidence="15 16">
    <name type="scientific">Undibacterium arcticum</name>
    <dbReference type="NCBI Taxonomy" id="1762892"/>
    <lineage>
        <taxon>Bacteria</taxon>
        <taxon>Pseudomonadati</taxon>
        <taxon>Pseudomonadota</taxon>
        <taxon>Betaproteobacteria</taxon>
        <taxon>Burkholderiales</taxon>
        <taxon>Oxalobacteraceae</taxon>
        <taxon>Undibacterium</taxon>
    </lineage>
</organism>
<dbReference type="EMBL" id="JBHRTP010000006">
    <property type="protein sequence ID" value="MFC3106827.1"/>
    <property type="molecule type" value="Genomic_DNA"/>
</dbReference>
<dbReference type="InterPro" id="IPR012000">
    <property type="entry name" value="Thiamin_PyroP_enz_cen_dom"/>
</dbReference>
<sequence length="606" mass="65567">MTDHVQGANRTVTVGLQKMTPSEAMVETLVANGVTDMFGIMGSAFMDAMDIFAPAGIRLIPVVHEQGGGHMADGYARVSGRHGVVIGQNGPGISNCVTAIAAAYWAHSPVVIITPETGTMGMGLGGFQEANQLPMFEEFTKYQGHVTNPARMAEFTGRCFDRAMSEMGPTQLNIPRDYFYGEIKAEIPQPSRLDRGAGGEKSLDDAAALLADAKFPVIISGGGVVMGDAIEECKALAERLGAPVVNSYLHNDSFPASHPLWTGPLGYQGSKAAMKLMAQADVVIALGSRLGPFGTLPQHGMDYWPKNAKIIQIDADHKMLGLVKKISVGICGDAKAAATALTQRLAGKTLACDATRAARAATIQAEKDAWEKELDGWTHEKDPFSLDMIEEQKQEKTPFGGTYLHPRQVLRELEKAMPDDVMVSTDIGNINSVANSYLRFEKPRSFFAAMSFGNCGYAFPTIIGAKVAAPHRPAVSYAGDGAWGMSLMETMTCVRHNIPVTAVVFHNRQWGAEKKNQVDFYNRRFVAGELENQSFAGIAKAMGAEGIVVDKLEDVGPALKKAIDLQMNEGKTTIIEIMCTRELGDPFRRDALSKPVRLLEKYKDYV</sequence>
<keyword evidence="6" id="KW-0479">Metal-binding</keyword>
<protein>
    <recommendedName>
        <fullName evidence="4 10">Sulfoacetaldehyde acetyltransferase</fullName>
        <ecNumber evidence="4 10">2.3.3.15</ecNumber>
    </recommendedName>
</protein>
<evidence type="ECO:0000313" key="16">
    <source>
        <dbReference type="Proteomes" id="UP001595530"/>
    </source>
</evidence>
<feature type="domain" description="Thiamine pyrophosphate enzyme N-terminal TPP-binding" evidence="14">
    <location>
        <begin position="19"/>
        <end position="134"/>
    </location>
</feature>
<dbReference type="CDD" id="cd07035">
    <property type="entry name" value="TPP_PYR_POX_like"/>
    <property type="match status" value="1"/>
</dbReference>
<feature type="domain" description="Thiamine pyrophosphate enzyme central" evidence="12">
    <location>
        <begin position="203"/>
        <end position="341"/>
    </location>
</feature>
<keyword evidence="7" id="KW-0460">Magnesium</keyword>
<dbReference type="InterPro" id="IPR017820">
    <property type="entry name" value="Sulphoacetald_Actrfrase"/>
</dbReference>
<keyword evidence="5 15" id="KW-0808">Transferase</keyword>
<keyword evidence="16" id="KW-1185">Reference proteome</keyword>
<dbReference type="RefSeq" id="WP_390322878.1">
    <property type="nucleotide sequence ID" value="NZ_JBHRTP010000006.1"/>
</dbReference>
<feature type="domain" description="Thiamine pyrophosphate enzyme TPP-binding" evidence="13">
    <location>
        <begin position="426"/>
        <end position="576"/>
    </location>
</feature>
<keyword evidence="9 15" id="KW-0012">Acyltransferase</keyword>
<evidence type="ECO:0000256" key="7">
    <source>
        <dbReference type="ARBA" id="ARBA00022842"/>
    </source>
</evidence>
<evidence type="ECO:0000256" key="10">
    <source>
        <dbReference type="NCBIfam" id="TIGR03457"/>
    </source>
</evidence>
<dbReference type="CDD" id="cd02013">
    <property type="entry name" value="TPP_Xsc_like"/>
    <property type="match status" value="1"/>
</dbReference>
<evidence type="ECO:0000256" key="11">
    <source>
        <dbReference type="RuleBase" id="RU362132"/>
    </source>
</evidence>
<dbReference type="Gene3D" id="3.40.50.1220">
    <property type="entry name" value="TPP-binding domain"/>
    <property type="match status" value="1"/>
</dbReference>
<evidence type="ECO:0000256" key="1">
    <source>
        <dbReference type="ARBA" id="ARBA00001946"/>
    </source>
</evidence>
<dbReference type="NCBIfam" id="TIGR03457">
    <property type="entry name" value="sulphoacet_xsc"/>
    <property type="match status" value="1"/>
</dbReference>
<evidence type="ECO:0000259" key="14">
    <source>
        <dbReference type="Pfam" id="PF02776"/>
    </source>
</evidence>
<dbReference type="InterPro" id="IPR011766">
    <property type="entry name" value="TPP_enzyme_TPP-bd"/>
</dbReference>
<dbReference type="InterPro" id="IPR029061">
    <property type="entry name" value="THDP-binding"/>
</dbReference>
<dbReference type="PANTHER" id="PTHR18968:SF13">
    <property type="entry name" value="ACETOLACTATE SYNTHASE CATALYTIC SUBUNIT, MITOCHONDRIAL"/>
    <property type="match status" value="1"/>
</dbReference>
<dbReference type="SUPFAM" id="SSF52518">
    <property type="entry name" value="Thiamin diphosphate-binding fold (THDP-binding)"/>
    <property type="match status" value="2"/>
</dbReference>
<dbReference type="GO" id="GO:0050487">
    <property type="term" value="F:sulfoacetaldehyde acetyltransferase activity"/>
    <property type="evidence" value="ECO:0007669"/>
    <property type="project" value="UniProtKB-EC"/>
</dbReference>
<evidence type="ECO:0000256" key="9">
    <source>
        <dbReference type="ARBA" id="ARBA00023315"/>
    </source>
</evidence>
<comment type="similarity">
    <text evidence="3 11">Belongs to the TPP enzyme family.</text>
</comment>
<evidence type="ECO:0000259" key="12">
    <source>
        <dbReference type="Pfam" id="PF00205"/>
    </source>
</evidence>
<dbReference type="Pfam" id="PF02775">
    <property type="entry name" value="TPP_enzyme_C"/>
    <property type="match status" value="1"/>
</dbReference>
<dbReference type="PANTHER" id="PTHR18968">
    <property type="entry name" value="THIAMINE PYROPHOSPHATE ENZYMES"/>
    <property type="match status" value="1"/>
</dbReference>
<dbReference type="InterPro" id="IPR029035">
    <property type="entry name" value="DHS-like_NAD/FAD-binding_dom"/>
</dbReference>
<dbReference type="Pfam" id="PF00205">
    <property type="entry name" value="TPP_enzyme_M"/>
    <property type="match status" value="1"/>
</dbReference>
<dbReference type="InterPro" id="IPR045229">
    <property type="entry name" value="TPP_enz"/>
</dbReference>
<gene>
    <name evidence="15" type="primary">xsc</name>
    <name evidence="15" type="ORF">ACFOFO_02440</name>
</gene>
<evidence type="ECO:0000256" key="3">
    <source>
        <dbReference type="ARBA" id="ARBA00007812"/>
    </source>
</evidence>
<comment type="cofactor">
    <cofactor evidence="2">
        <name>thiamine diphosphate</name>
        <dbReference type="ChEBI" id="CHEBI:58937"/>
    </cofactor>
</comment>
<dbReference type="Proteomes" id="UP001595530">
    <property type="component" value="Unassembled WGS sequence"/>
</dbReference>
<keyword evidence="8 11" id="KW-0786">Thiamine pyrophosphate</keyword>
<evidence type="ECO:0000256" key="6">
    <source>
        <dbReference type="ARBA" id="ARBA00022723"/>
    </source>
</evidence>
<comment type="caution">
    <text evidence="15">The sequence shown here is derived from an EMBL/GenBank/DDBJ whole genome shotgun (WGS) entry which is preliminary data.</text>
</comment>
<proteinExistence type="inferred from homology"/>
<comment type="cofactor">
    <cofactor evidence="1">
        <name>Mg(2+)</name>
        <dbReference type="ChEBI" id="CHEBI:18420"/>
    </cofactor>
</comment>
<evidence type="ECO:0000256" key="8">
    <source>
        <dbReference type="ARBA" id="ARBA00023052"/>
    </source>
</evidence>
<name>A0ABV7EZ23_9BURK</name>
<dbReference type="SUPFAM" id="SSF52467">
    <property type="entry name" value="DHS-like NAD/FAD-binding domain"/>
    <property type="match status" value="1"/>
</dbReference>
<dbReference type="Gene3D" id="3.40.50.970">
    <property type="match status" value="2"/>
</dbReference>
<dbReference type="NCBIfam" id="NF005713">
    <property type="entry name" value="PRK07525.1"/>
    <property type="match status" value="1"/>
</dbReference>
<reference evidence="16" key="1">
    <citation type="journal article" date="2019" name="Int. J. Syst. Evol. Microbiol.">
        <title>The Global Catalogue of Microorganisms (GCM) 10K type strain sequencing project: providing services to taxonomists for standard genome sequencing and annotation.</title>
        <authorList>
            <consortium name="The Broad Institute Genomics Platform"/>
            <consortium name="The Broad Institute Genome Sequencing Center for Infectious Disease"/>
            <person name="Wu L."/>
            <person name="Ma J."/>
        </authorList>
    </citation>
    <scope>NUCLEOTIDE SEQUENCE [LARGE SCALE GENOMIC DNA]</scope>
    <source>
        <strain evidence="16">KCTC 42986</strain>
    </source>
</reference>
<evidence type="ECO:0000259" key="13">
    <source>
        <dbReference type="Pfam" id="PF02775"/>
    </source>
</evidence>
<dbReference type="InterPro" id="IPR012001">
    <property type="entry name" value="Thiamin_PyroP_enz_TPP-bd_dom"/>
</dbReference>
<dbReference type="EC" id="2.3.3.15" evidence="4 10"/>
<accession>A0ABV7EZ23</accession>
<evidence type="ECO:0000256" key="2">
    <source>
        <dbReference type="ARBA" id="ARBA00001964"/>
    </source>
</evidence>